<comment type="caution">
    <text evidence="1">The sequence shown here is derived from an EMBL/GenBank/DDBJ whole genome shotgun (WGS) entry which is preliminary data.</text>
</comment>
<sequence>MSAKKTQPETDKVVDFLERLHGHSKLIIEDADGTEYTLRYPRAVVKQMESNGMTADVVAEMASEATSLTTIERLIDEFVYPAFKSDQPKVNKDTVREIYRSIADKGEFLGLLIGLYTAPVRALTTDPTETRAVFRLA</sequence>
<dbReference type="EMBL" id="JAIMFO010000010">
    <property type="protein sequence ID" value="MBY4798353.1"/>
    <property type="molecule type" value="Genomic_DNA"/>
</dbReference>
<dbReference type="InterPro" id="IPR032481">
    <property type="entry name" value="DUF5055"/>
</dbReference>
<dbReference type="RefSeq" id="WP_222200077.1">
    <property type="nucleotide sequence ID" value="NZ_JAIMFO010000010.1"/>
</dbReference>
<reference evidence="1 2" key="1">
    <citation type="submission" date="2021-08" db="EMBL/GenBank/DDBJ databases">
        <title>Collinsella faecalis sp. nov. isolated from swine faeces.</title>
        <authorList>
            <person name="Oh B.S."/>
            <person name="Lee J.H."/>
        </authorList>
    </citation>
    <scope>NUCLEOTIDE SEQUENCE [LARGE SCALE GENOMIC DNA]</scope>
    <source>
        <strain evidence="1 2">AGMB00827</strain>
    </source>
</reference>
<accession>A0ABS7MMU1</accession>
<evidence type="ECO:0000313" key="1">
    <source>
        <dbReference type="EMBL" id="MBY4798353.1"/>
    </source>
</evidence>
<organism evidence="1 2">
    <name type="scientific">Collinsella ureilytica</name>
    <dbReference type="NCBI Taxonomy" id="2869515"/>
    <lineage>
        <taxon>Bacteria</taxon>
        <taxon>Bacillati</taxon>
        <taxon>Actinomycetota</taxon>
        <taxon>Coriobacteriia</taxon>
        <taxon>Coriobacteriales</taxon>
        <taxon>Coriobacteriaceae</taxon>
        <taxon>Collinsella</taxon>
    </lineage>
</organism>
<protein>
    <submittedName>
        <fullName evidence="1">DUF5055 domain-containing protein</fullName>
    </submittedName>
</protein>
<keyword evidence="2" id="KW-1185">Reference proteome</keyword>
<gene>
    <name evidence="1" type="ORF">K6V98_08340</name>
</gene>
<evidence type="ECO:0000313" key="2">
    <source>
        <dbReference type="Proteomes" id="UP000700908"/>
    </source>
</evidence>
<proteinExistence type="predicted"/>
<dbReference type="Proteomes" id="UP000700908">
    <property type="component" value="Unassembled WGS sequence"/>
</dbReference>
<dbReference type="Pfam" id="PF16478">
    <property type="entry name" value="DUF5055"/>
    <property type="match status" value="1"/>
</dbReference>
<name>A0ABS7MMU1_9ACTN</name>